<reference evidence="11" key="1">
    <citation type="submission" date="2020-03" db="EMBL/GenBank/DDBJ databases">
        <title>Draft Genome Sequence of Cylindrodendrum hubeiense.</title>
        <authorList>
            <person name="Buettner E."/>
            <person name="Kellner H."/>
        </authorList>
    </citation>
    <scope>NUCLEOTIDE SEQUENCE</scope>
    <source>
        <strain evidence="11">IHI 201604</strain>
    </source>
</reference>
<dbReference type="InterPro" id="IPR001227">
    <property type="entry name" value="Ac_transferase_dom_sf"/>
</dbReference>
<dbReference type="Pfam" id="PF00109">
    <property type="entry name" value="ketoacyl-synt"/>
    <property type="match status" value="1"/>
</dbReference>
<dbReference type="InterPro" id="IPR056501">
    <property type="entry name" value="NAD-bd_HRPKS_sdrA"/>
</dbReference>
<feature type="region of interest" description="N-terminal hotdog fold" evidence="7">
    <location>
        <begin position="478"/>
        <end position="607"/>
    </location>
</feature>
<dbReference type="InterPro" id="IPR036736">
    <property type="entry name" value="ACP-like_sf"/>
</dbReference>
<dbReference type="PANTHER" id="PTHR43775">
    <property type="entry name" value="FATTY ACID SYNTHASE"/>
    <property type="match status" value="1"/>
</dbReference>
<dbReference type="PROSITE" id="PS52004">
    <property type="entry name" value="KS3_2"/>
    <property type="match status" value="1"/>
</dbReference>
<dbReference type="GO" id="GO:0016491">
    <property type="term" value="F:oxidoreductase activity"/>
    <property type="evidence" value="ECO:0007669"/>
    <property type="project" value="UniProtKB-KW"/>
</dbReference>
<dbReference type="InterPro" id="IPR020843">
    <property type="entry name" value="ER"/>
</dbReference>
<dbReference type="InterPro" id="IPR016036">
    <property type="entry name" value="Malonyl_transacylase_ACP-bd"/>
</dbReference>
<dbReference type="Gene3D" id="3.40.50.150">
    <property type="entry name" value="Vaccinia Virus protein VP39"/>
    <property type="match status" value="1"/>
</dbReference>
<dbReference type="InterPro" id="IPR013968">
    <property type="entry name" value="PKS_KR"/>
</dbReference>
<evidence type="ECO:0000256" key="1">
    <source>
        <dbReference type="ARBA" id="ARBA00022450"/>
    </source>
</evidence>
<dbReference type="Pfam" id="PF14765">
    <property type="entry name" value="PS-DH"/>
    <property type="match status" value="1"/>
</dbReference>
<keyword evidence="6" id="KW-0511">Multifunctional enzyme</keyword>
<feature type="active site" description="Proton donor; for dehydratase activity" evidence="7">
    <location>
        <position position="681"/>
    </location>
</feature>
<dbReference type="InterPro" id="IPR014043">
    <property type="entry name" value="Acyl_transferase_dom"/>
</dbReference>
<dbReference type="Gene3D" id="3.40.366.10">
    <property type="entry name" value="Malonyl-Coenzyme A Acyl Carrier Protein, domain 2"/>
    <property type="match status" value="1"/>
</dbReference>
<dbReference type="InterPro" id="IPR013217">
    <property type="entry name" value="Methyltransf_12"/>
</dbReference>
<dbReference type="InterPro" id="IPR020807">
    <property type="entry name" value="PKS_DH"/>
</dbReference>
<dbReference type="Pfam" id="PF02801">
    <property type="entry name" value="Ketoacyl-synt_C"/>
    <property type="match status" value="1"/>
</dbReference>
<dbReference type="SMART" id="SM00822">
    <property type="entry name" value="PKS_KR"/>
    <property type="match status" value="1"/>
</dbReference>
<dbReference type="SUPFAM" id="SSF52151">
    <property type="entry name" value="FabD/lysophospholipase-like"/>
    <property type="match status" value="1"/>
</dbReference>
<dbReference type="SMART" id="SM00826">
    <property type="entry name" value="PKS_DH"/>
    <property type="match status" value="1"/>
</dbReference>
<dbReference type="Pfam" id="PF23114">
    <property type="entry name" value="NAD-bd_HRPKS_sdrA"/>
    <property type="match status" value="1"/>
</dbReference>
<dbReference type="InterPro" id="IPR016035">
    <property type="entry name" value="Acyl_Trfase/lysoPLipase"/>
</dbReference>
<dbReference type="InterPro" id="IPR016039">
    <property type="entry name" value="Thiolase-like"/>
</dbReference>
<evidence type="ECO:0000256" key="4">
    <source>
        <dbReference type="ARBA" id="ARBA00022857"/>
    </source>
</evidence>
<dbReference type="InterPro" id="IPR049551">
    <property type="entry name" value="PKS_DH_C"/>
</dbReference>
<dbReference type="PROSITE" id="PS52019">
    <property type="entry name" value="PKS_MFAS_DH"/>
    <property type="match status" value="1"/>
</dbReference>
<dbReference type="SUPFAM" id="SSF53335">
    <property type="entry name" value="S-adenosyl-L-methionine-dependent methyltransferases"/>
    <property type="match status" value="1"/>
</dbReference>
<dbReference type="Pfam" id="PF00698">
    <property type="entry name" value="Acyl_transf_1"/>
    <property type="match status" value="1"/>
</dbReference>
<keyword evidence="1" id="KW-0596">Phosphopantetheine</keyword>
<dbReference type="InterPro" id="IPR006162">
    <property type="entry name" value="Ppantetheine_attach_site"/>
</dbReference>
<dbReference type="Pfam" id="PF08659">
    <property type="entry name" value="KR"/>
    <property type="match status" value="1"/>
</dbReference>
<feature type="region of interest" description="C-terminal hotdog fold" evidence="7">
    <location>
        <begin position="620"/>
        <end position="763"/>
    </location>
</feature>
<dbReference type="SUPFAM" id="SSF53901">
    <property type="entry name" value="Thiolase-like"/>
    <property type="match status" value="1"/>
</dbReference>
<dbReference type="CDD" id="cd05195">
    <property type="entry name" value="enoyl_red"/>
    <property type="match status" value="1"/>
</dbReference>
<dbReference type="GO" id="GO:0006633">
    <property type="term" value="P:fatty acid biosynthetic process"/>
    <property type="evidence" value="ECO:0007669"/>
    <property type="project" value="TreeGrafter"/>
</dbReference>
<proteinExistence type="predicted"/>
<dbReference type="SUPFAM" id="SSF51735">
    <property type="entry name" value="NAD(P)-binding Rossmann-fold domains"/>
    <property type="match status" value="2"/>
</dbReference>
<dbReference type="OrthoDB" id="329835at2759"/>
<dbReference type="GO" id="GO:0004312">
    <property type="term" value="F:fatty acid synthase activity"/>
    <property type="evidence" value="ECO:0007669"/>
    <property type="project" value="TreeGrafter"/>
</dbReference>
<dbReference type="InterPro" id="IPR032821">
    <property type="entry name" value="PKS_assoc"/>
</dbReference>
<evidence type="ECO:0000313" key="11">
    <source>
        <dbReference type="EMBL" id="KAF7551441.1"/>
    </source>
</evidence>
<dbReference type="CDD" id="cd00833">
    <property type="entry name" value="PKS"/>
    <property type="match status" value="1"/>
</dbReference>
<evidence type="ECO:0000256" key="6">
    <source>
        <dbReference type="ARBA" id="ARBA00023268"/>
    </source>
</evidence>
<dbReference type="PROSITE" id="PS50075">
    <property type="entry name" value="CARRIER"/>
    <property type="match status" value="1"/>
</dbReference>
<dbReference type="InterPro" id="IPR020841">
    <property type="entry name" value="PKS_Beta-ketoAc_synthase_dom"/>
</dbReference>
<evidence type="ECO:0000256" key="5">
    <source>
        <dbReference type="ARBA" id="ARBA00023002"/>
    </source>
</evidence>
<evidence type="ECO:0000256" key="2">
    <source>
        <dbReference type="ARBA" id="ARBA00022553"/>
    </source>
</evidence>
<dbReference type="SUPFAM" id="SSF50129">
    <property type="entry name" value="GroES-like"/>
    <property type="match status" value="1"/>
</dbReference>
<dbReference type="SMART" id="SM00829">
    <property type="entry name" value="PKS_ER"/>
    <property type="match status" value="1"/>
</dbReference>
<feature type="domain" description="PKS/mFAS DH" evidence="10">
    <location>
        <begin position="478"/>
        <end position="763"/>
    </location>
</feature>
<dbReference type="CDD" id="cd02440">
    <property type="entry name" value="AdoMet_MTases"/>
    <property type="match status" value="1"/>
</dbReference>
<dbReference type="EMBL" id="JAANBB010000078">
    <property type="protein sequence ID" value="KAF7551441.1"/>
    <property type="molecule type" value="Genomic_DNA"/>
</dbReference>
<dbReference type="Pfam" id="PF00550">
    <property type="entry name" value="PP-binding"/>
    <property type="match status" value="1"/>
</dbReference>
<dbReference type="InterPro" id="IPR009081">
    <property type="entry name" value="PP-bd_ACP"/>
</dbReference>
<dbReference type="SUPFAM" id="SSF55048">
    <property type="entry name" value="Probable ACP-binding domain of malonyl-CoA ACP transacylase"/>
    <property type="match status" value="1"/>
</dbReference>
<organism evidence="11 12">
    <name type="scientific">Cylindrodendrum hubeiense</name>
    <dbReference type="NCBI Taxonomy" id="595255"/>
    <lineage>
        <taxon>Eukaryota</taxon>
        <taxon>Fungi</taxon>
        <taxon>Dikarya</taxon>
        <taxon>Ascomycota</taxon>
        <taxon>Pezizomycotina</taxon>
        <taxon>Sordariomycetes</taxon>
        <taxon>Hypocreomycetidae</taxon>
        <taxon>Hypocreales</taxon>
        <taxon>Nectriaceae</taxon>
        <taxon>Cylindrodendrum</taxon>
    </lineage>
</organism>
<dbReference type="Pfam" id="PF08242">
    <property type="entry name" value="Methyltransf_12"/>
    <property type="match status" value="1"/>
</dbReference>
<dbReference type="InterPro" id="IPR011032">
    <property type="entry name" value="GroES-like_sf"/>
</dbReference>
<dbReference type="SMART" id="SM00827">
    <property type="entry name" value="PKS_AT"/>
    <property type="match status" value="1"/>
</dbReference>
<name>A0A9P5HCX2_9HYPO</name>
<evidence type="ECO:0000256" key="3">
    <source>
        <dbReference type="ARBA" id="ARBA00022679"/>
    </source>
</evidence>
<dbReference type="Gene3D" id="3.40.50.720">
    <property type="entry name" value="NAD(P)-binding Rossmann-like Domain"/>
    <property type="match status" value="2"/>
</dbReference>
<comment type="caution">
    <text evidence="11">The sequence shown here is derived from an EMBL/GenBank/DDBJ whole genome shotgun (WGS) entry which is preliminary data.</text>
</comment>
<keyword evidence="4" id="KW-0521">NADP</keyword>
<dbReference type="Gene3D" id="3.10.129.120">
    <property type="match status" value="1"/>
</dbReference>
<evidence type="ECO:0000259" key="10">
    <source>
        <dbReference type="PROSITE" id="PS52019"/>
    </source>
</evidence>
<dbReference type="SMART" id="SM00823">
    <property type="entry name" value="PKS_PP"/>
    <property type="match status" value="1"/>
</dbReference>
<dbReference type="PANTHER" id="PTHR43775:SF28">
    <property type="entry name" value="SYNTHASE, PUTATIVE-RELATED"/>
    <property type="match status" value="1"/>
</dbReference>
<dbReference type="Pfam" id="PF16197">
    <property type="entry name" value="KAsynt_C_assoc"/>
    <property type="match status" value="1"/>
</dbReference>
<dbReference type="InterPro" id="IPR057326">
    <property type="entry name" value="KR_dom"/>
</dbReference>
<feature type="active site" description="Proton acceptor; for dehydratase activity" evidence="7">
    <location>
        <position position="510"/>
    </location>
</feature>
<evidence type="ECO:0000259" key="8">
    <source>
        <dbReference type="PROSITE" id="PS50075"/>
    </source>
</evidence>
<protein>
    <recommendedName>
        <fullName evidence="13">Polyketide synthase</fullName>
    </recommendedName>
</protein>
<evidence type="ECO:0000259" key="9">
    <source>
        <dbReference type="PROSITE" id="PS52004"/>
    </source>
</evidence>
<feature type="domain" description="Ketosynthase family 3 (KS3)" evidence="9">
    <location>
        <begin position="1"/>
        <end position="218"/>
    </location>
</feature>
<dbReference type="InterPro" id="IPR020806">
    <property type="entry name" value="PKS_PP-bd"/>
</dbReference>
<dbReference type="Gene3D" id="1.10.1200.10">
    <property type="entry name" value="ACP-like"/>
    <property type="match status" value="1"/>
</dbReference>
<dbReference type="PROSITE" id="PS00012">
    <property type="entry name" value="PHOSPHOPANTETHEINE"/>
    <property type="match status" value="1"/>
</dbReference>
<dbReference type="Gene3D" id="3.40.47.10">
    <property type="match status" value="1"/>
</dbReference>
<feature type="domain" description="Carrier" evidence="8">
    <location>
        <begin position="1804"/>
        <end position="1878"/>
    </location>
</feature>
<keyword evidence="5" id="KW-0560">Oxidoreductase</keyword>
<dbReference type="InterPro" id="IPR036291">
    <property type="entry name" value="NAD(P)-bd_dom_sf"/>
</dbReference>
<dbReference type="Proteomes" id="UP000722485">
    <property type="component" value="Unassembled WGS sequence"/>
</dbReference>
<dbReference type="InterPro" id="IPR029063">
    <property type="entry name" value="SAM-dependent_MTases_sf"/>
</dbReference>
<dbReference type="InterPro" id="IPR049900">
    <property type="entry name" value="PKS_mFAS_DH"/>
</dbReference>
<keyword evidence="3" id="KW-0808">Transferase</keyword>
<dbReference type="InterPro" id="IPR050091">
    <property type="entry name" value="PKS_NRPS_Biosynth_Enz"/>
</dbReference>
<dbReference type="InterPro" id="IPR014031">
    <property type="entry name" value="Ketoacyl_synth_C"/>
</dbReference>
<dbReference type="SMART" id="SM00825">
    <property type="entry name" value="PKS_KS"/>
    <property type="match status" value="1"/>
</dbReference>
<dbReference type="GO" id="GO:0030639">
    <property type="term" value="P:polyketide biosynthetic process"/>
    <property type="evidence" value="ECO:0007669"/>
    <property type="project" value="UniProtKB-ARBA"/>
</dbReference>
<evidence type="ECO:0000256" key="7">
    <source>
        <dbReference type="PROSITE-ProRule" id="PRU01363"/>
    </source>
</evidence>
<gene>
    <name evidence="11" type="ORF">G7Z17_g5025</name>
</gene>
<keyword evidence="2" id="KW-0597">Phosphoprotein</keyword>
<dbReference type="InterPro" id="IPR014030">
    <property type="entry name" value="Ketoacyl_synth_N"/>
</dbReference>
<evidence type="ECO:0008006" key="13">
    <source>
        <dbReference type="Google" id="ProtNLM"/>
    </source>
</evidence>
<accession>A0A9P5HCX2</accession>
<dbReference type="SUPFAM" id="SSF47336">
    <property type="entry name" value="ACP-like"/>
    <property type="match status" value="1"/>
</dbReference>
<dbReference type="Gene3D" id="3.90.180.10">
    <property type="entry name" value="Medium-chain alcohol dehydrogenases, catalytic domain"/>
    <property type="match status" value="1"/>
</dbReference>
<keyword evidence="12" id="KW-1185">Reference proteome</keyword>
<dbReference type="GO" id="GO:0031177">
    <property type="term" value="F:phosphopantetheine binding"/>
    <property type="evidence" value="ECO:0007669"/>
    <property type="project" value="InterPro"/>
</dbReference>
<sequence length="1888" mass="207657">MEPSMTLDMNQKGVLSSSGSCKTFDAGADGYSRGEAINAILIKPLEDAIRDGDPIRAVIRSTAINSSGKTAHISYPSVDAQEALIRMAYKAAGIDDFSQTPFIECHGTGTRTGDPIEAAAIARVFGGHGVYMGSVKQNVGHGEGASGLTSIIKAVLSLENEIIPPNVNLSNPNPKIDFQGYKFQVPVKPTPWPKGRHARISISSFGIGGSNAHAILESAASFGAPRCVARKPIGQTAQQIQDVSEDENTADEAIKAIESWPRLLPVSASNEWSLERRVDDLRKYIEVHPESLNNIASTLGAHRIHLPYRTFCIIEDGIDATLNFSAQWAGMGETLAHTLPSFRRDIQEMDRALQGLAEPPDWTIEELLDPGSTKPRDDFGKAEIAQPLCTAIQLGIANFLRKCNILPSAVIGHSSGEIAAAYAAGVMTLSEAIICAYVRGQVTKQQKRKGSMAAIGMDRETVMQYLTNGVQIACDNGPKSMTISGDANAVEQTMNAIKVEHPDAFLRKLHVDMAYHSVFPCAGYIAMMGEAVRQILDSDAYMLRNLTVKSALILPETGSIEVMTTMRPSRSTDLTHSSWYDISISSLSGTVWVENCIAQGRASVAKVAHRQELCTSPSYPRRIPEKHFYERMQHMGLRYGPHFQGLTRISAHTKKDVAAAAMRNIERGDAAMYAVHPTAIDYCLQLCAVAGCRGVFRHMTSLTLPVYIRKVTVNPSGPDLVAEAVVDANGRFSNVMAVDKENHNVTINLERATGMALRTGHDAQSKEQLHAARLEWLPDVDLVAVDDLIQQNTNIRCLNDNWTNRRNMTAAIERVALVSLLEMVDVVQSLDDAPSGHLAKYATWLQEQKAIIARGGRDEMNPEIQQWVRMDCESRQALLSSLIQQVDNLQYANGSSFVRTIEMMAQRGNIEAIFTNKANPVELLLEDNRLGDYYNFLSECMNTSEFFRLCAHLKPTLRVLEVGAGTGGTTESVLKSLVSARGVRMYSRYTFTDISPGFLYTAKDRFKDWECVEYKTLDIGKDPAEQGFELGSYDLIVASNGFFPGWWVGNCDDRSKVPYVSAERWNQELLNSGFSGTDTVAVDDKHGYHLTAHMTSTAETPMPEDTAVTLLYKSMKPNLALELARVLQADGITTYWQEIGDKECHNECHGDIISVVDLEAPFFGNISQKDYEIFMEYLSAVKGGVLWLTGLAQIGCTNPAYGLVLGLARTIRVELSMDFWTVELDTFDTSTADTIASIARKFRRRSLTNHVMDKEYSLSDGIVYVGRYHWTSLHTELESRPQDDDPKQLVVGQAGLIDSLHWVQHQRTVLQADEVEIEDIMIAMGILQGLEECIGLEASGVITRVGSAVDHVKVGDRVLTTYFGLFFTRKVIPGHFVFPIPPGYTFEEAVTLPSVYMTAIHAIINLGGLKKGQIFATVGSEEKVQYLIDHHSIPRERIFNSRNDSFFDGIMQATSGRGVDLVLNSLSGDLLQTSWQCVAECETPTEILAAKAPEPFLLSSSSTYLMIGGLGGLGKAVTTWMVENGATSFVFLSRSAGTSDSDKEFLQELESQNCKVFAIAGSVANMADVKRGVDAAPTPIAGVLQMSMVLRDRSFFDMTYDDWSTAQDPKVQGTWNLHNALLGTNLDFFLLLSSLVGLAGHPGQANYSSANSFLDSFVQYRHNLGLPCSVIDIGCMEGIGILSEKAATKEKYTSMGVYMLQEQDLVEAIQVSINRSNPPVDTELSSGYRSLSNVSQLALGLKSTKSLSDPTNLVVFRADLRISLYNNMESADITTTGAKNDGLRTFLNEVEDDPDLLRSPERLEYISTEVGRTLFDFLMLPEDTLDIHMTLESINIDSLVAIELRNWFRKMLGLDVTILEIANAGTIEELGKLVIAALLKKYEAKMTQ</sequence>
<evidence type="ECO:0000313" key="12">
    <source>
        <dbReference type="Proteomes" id="UP000722485"/>
    </source>
</evidence>